<sequence>MVILQQYYTSWHNQKIQKTGFQVKAQSPGITPEIADTLTKLIGYSIPSQSDTSTFATHPIAFRYYVDNNLAILISSQSSGKDELGRSGNFFAHSIVGTPDEIAYPLAPIFYWKSPFWINQDESDETILPLIEHFHAEVVFDFDSVWSFIYESNRREWFYQMICAVVDNHQSQRRIIIVDEAESVALWIAAISTVLPPIYCHFLSFSTYHHDPGRVPFIITGTTADSNFRCTSDTYVSYFILNAYEGCVSKAPRSDYADYISARLNQEQYEDEVLDFFNWVERLDSQPQVIDRQLDNYINFYQAVNSQEVELEPIKLVVAIRSIINVISQKVTIGLEDIADIRAACRTLGNTLLRRQDKELIEEYQRSLELLKKYDGNFEETFEVVFDILSLVVLQKRREEANIFSALIAEFYPESLRNSAINQPNNIQKYANHLRDNDLAQVVIFWEFLGKDLQLTQETERFLQPIFSKTFRALQHQASANGLQVPDLAAKVIANISAADSIDDRALFRIACEYNPVLEWLYYAKVEKVSLVERSQHYWRYWENFQQEAPNLSRYELQRDLINSTTYLQIIQTLRDWVNNVHIDSRSKTLNEAINFILSKQFENLSTVDTPTIILHLLSEESLLKHLDQRIYYQFVQSILAQAKICKLDSLTLKLYQKLLLELLPEQTYSYSQSIDGLKIDWQKQSIIRGAIDLTKGILQAKTVPELCKYFNSITREQYKQDASKLCKEFFVSEIDPDAHFKLICGVYSKTHREEFWEIYWSSFHSYLLEKERINDIVRIMDLWFNASADLVNHPYAVPEFFTELPSLLEEIQSSKNYRRIEREFQSQLAAKDWYPVIEKYFQKSRKRFLGNFF</sequence>
<dbReference type="EMBL" id="JAALHA020000003">
    <property type="protein sequence ID" value="MDR9894923.1"/>
    <property type="molecule type" value="Genomic_DNA"/>
</dbReference>
<feature type="domain" description="GTPase-associated protein 1 middle" evidence="2">
    <location>
        <begin position="154"/>
        <end position="229"/>
    </location>
</feature>
<proteinExistence type="predicted"/>
<gene>
    <name evidence="3" type="ORF">G7B40_010135</name>
</gene>
<dbReference type="Proteomes" id="UP000667802">
    <property type="component" value="Unassembled WGS sequence"/>
</dbReference>
<comment type="caution">
    <text evidence="3">The sequence shown here is derived from an EMBL/GenBank/DDBJ whole genome shotgun (WGS) entry which is preliminary data.</text>
</comment>
<evidence type="ECO:0000259" key="2">
    <source>
        <dbReference type="Pfam" id="PF20014"/>
    </source>
</evidence>
<evidence type="ECO:0000259" key="1">
    <source>
        <dbReference type="Pfam" id="PF20013"/>
    </source>
</evidence>
<keyword evidence="4" id="KW-1185">Reference proteome</keyword>
<evidence type="ECO:0000313" key="3">
    <source>
        <dbReference type="EMBL" id="MDR9894923.1"/>
    </source>
</evidence>
<feature type="domain" description="GTPase-associated protein 1 N-terminal" evidence="1">
    <location>
        <begin position="3"/>
        <end position="131"/>
    </location>
</feature>
<organism evidence="3 4">
    <name type="scientific">Aetokthonos hydrillicola Thurmond2011</name>
    <dbReference type="NCBI Taxonomy" id="2712845"/>
    <lineage>
        <taxon>Bacteria</taxon>
        <taxon>Bacillati</taxon>
        <taxon>Cyanobacteriota</taxon>
        <taxon>Cyanophyceae</taxon>
        <taxon>Nostocales</taxon>
        <taxon>Hapalosiphonaceae</taxon>
        <taxon>Aetokthonos</taxon>
    </lineage>
</organism>
<dbReference type="Pfam" id="PF20014">
    <property type="entry name" value="GAP1-M"/>
    <property type="match status" value="1"/>
</dbReference>
<accession>A0AAP5I4K5</accession>
<reference evidence="4" key="1">
    <citation type="journal article" date="2021" name="Science">
        <title>Hunting the eagle killer: A cyanobacterial neurotoxin causes vacuolar myelinopathy.</title>
        <authorList>
            <person name="Breinlinger S."/>
            <person name="Phillips T.J."/>
            <person name="Haram B.N."/>
            <person name="Mares J."/>
            <person name="Martinez Yerena J.A."/>
            <person name="Hrouzek P."/>
            <person name="Sobotka R."/>
            <person name="Henderson W.M."/>
            <person name="Schmieder P."/>
            <person name="Williams S.M."/>
            <person name="Lauderdale J.D."/>
            <person name="Wilde H.D."/>
            <person name="Gerrin W."/>
            <person name="Kust A."/>
            <person name="Washington J.W."/>
            <person name="Wagner C."/>
            <person name="Geier B."/>
            <person name="Liebeke M."/>
            <person name="Enke H."/>
            <person name="Niedermeyer T.H.J."/>
            <person name="Wilde S.B."/>
        </authorList>
    </citation>
    <scope>NUCLEOTIDE SEQUENCE [LARGE SCALE GENOMIC DNA]</scope>
    <source>
        <strain evidence="4">Thurmond2011</strain>
    </source>
</reference>
<dbReference type="RefSeq" id="WP_208338942.1">
    <property type="nucleotide sequence ID" value="NZ_CAWQFN010000472.1"/>
</dbReference>
<dbReference type="AlphaFoldDB" id="A0AAP5I4K5"/>
<name>A0AAP5I4K5_9CYAN</name>
<dbReference type="InterPro" id="IPR045401">
    <property type="entry name" value="GAP1-M"/>
</dbReference>
<protein>
    <submittedName>
        <fullName evidence="3">Uncharacterized protein</fullName>
    </submittedName>
</protein>
<evidence type="ECO:0000313" key="4">
    <source>
        <dbReference type="Proteomes" id="UP000667802"/>
    </source>
</evidence>
<dbReference type="InterPro" id="IPR045402">
    <property type="entry name" value="GAP1-N2"/>
</dbReference>
<dbReference type="Pfam" id="PF20013">
    <property type="entry name" value="GAP1-N2"/>
    <property type="match status" value="1"/>
</dbReference>